<dbReference type="Proteomes" id="UP000663207">
    <property type="component" value="Chromosome"/>
</dbReference>
<organism evidence="2 3">
    <name type="scientific">Shewanella sedimentimangrovi</name>
    <dbReference type="NCBI Taxonomy" id="2814293"/>
    <lineage>
        <taxon>Bacteria</taxon>
        <taxon>Pseudomonadati</taxon>
        <taxon>Pseudomonadota</taxon>
        <taxon>Gammaproteobacteria</taxon>
        <taxon>Alteromonadales</taxon>
        <taxon>Shewanellaceae</taxon>
        <taxon>Shewanella</taxon>
    </lineage>
</organism>
<dbReference type="InterPro" id="IPR022385">
    <property type="entry name" value="Rhs_assc_core"/>
</dbReference>
<proteinExistence type="predicted"/>
<dbReference type="EMBL" id="CP071502">
    <property type="protein sequence ID" value="QSX37101.1"/>
    <property type="molecule type" value="Genomic_DNA"/>
</dbReference>
<evidence type="ECO:0008006" key="4">
    <source>
        <dbReference type="Google" id="ProtNLM"/>
    </source>
</evidence>
<dbReference type="NCBIfam" id="TIGR03696">
    <property type="entry name" value="Rhs_assc_core"/>
    <property type="match status" value="1"/>
</dbReference>
<feature type="region of interest" description="Disordered" evidence="1">
    <location>
        <begin position="205"/>
        <end position="263"/>
    </location>
</feature>
<name>A0ABX7R2Q2_9GAMM</name>
<evidence type="ECO:0000313" key="3">
    <source>
        <dbReference type="Proteomes" id="UP000663207"/>
    </source>
</evidence>
<evidence type="ECO:0000256" key="1">
    <source>
        <dbReference type="SAM" id="MobiDB-lite"/>
    </source>
</evidence>
<accession>A0ABX7R2Q2</accession>
<sequence>MNGRVYDYNLGRFMSVDPLIQSPTSTQSINPYSYIMNNPLAGTDPTGYAAQCSDDTNCDLSSIDVKDVTSIQVTKDGNAIINTNNGSFQVNSIGGKNVQGSFSASSIGNLSSVASKPSYGNDSNFTKGFAEQSNKRDMSAALSMTPVGQAVDSIKSGIEGVEAAIDEYNETGSVTGAVIAGGGLAVERYVERKLKLSRAPDVVGDTPKFRGGAHRDMTKPSGDGLDSHHMPARQSNPGTAPNDGPAIQMDPHDHRLTSSNGANGRAGAIYRAEVAEMIKSGNMRGAMAREVYDVRRAALEGSGSRTKYNQAIGEMLDYARSQGMLNK</sequence>
<keyword evidence="3" id="KW-1185">Reference proteome</keyword>
<protein>
    <recommendedName>
        <fullName evidence="4">YD repeat protein</fullName>
    </recommendedName>
</protein>
<reference evidence="2 3" key="1">
    <citation type="submission" date="2021-03" db="EMBL/GenBank/DDBJ databases">
        <title>Novel species identification of genus Shewanella.</title>
        <authorList>
            <person name="Liu G."/>
            <person name="Zhang Q."/>
        </authorList>
    </citation>
    <scope>NUCLEOTIDE SEQUENCE [LARGE SCALE GENOMIC DNA]</scope>
    <source>
        <strain evidence="2 3">FJAT-52962</strain>
    </source>
</reference>
<gene>
    <name evidence="2" type="ORF">JYB85_17895</name>
</gene>
<evidence type="ECO:0000313" key="2">
    <source>
        <dbReference type="EMBL" id="QSX37101.1"/>
    </source>
</evidence>
<dbReference type="Gene3D" id="2.180.10.10">
    <property type="entry name" value="RHS repeat-associated core"/>
    <property type="match status" value="1"/>
</dbReference>